<proteinExistence type="predicted"/>
<sequence>MRKLFLLSVLVPVLYAHAASGQTLLDRIFTANTADSMRYDYVMAIRTGGKVEKQLHGKLLTTPGFYCDSNQQQISVRSGNGYFQADYSSKTVYVGFVKPDTNQRSAQWMQKMRNTLLGIAGSYVKIDSSDADFYKINVHFGIGEISDFKVEANKQTLKMKSFEVIQRFTVEDKKYEYELSAYNVDTDIRADMLSADRFFYINNKHIRPAEAWHTYKVEYL</sequence>
<comment type="caution">
    <text evidence="2">The sequence shown here is derived from an EMBL/GenBank/DDBJ whole genome shotgun (WGS) entry which is preliminary data.</text>
</comment>
<dbReference type="EMBL" id="BAABEZ010000022">
    <property type="protein sequence ID" value="GAA4454321.1"/>
    <property type="molecule type" value="Genomic_DNA"/>
</dbReference>
<accession>A0ABP8MTF4</accession>
<keyword evidence="3" id="KW-1185">Reference proteome</keyword>
<protein>
    <recommendedName>
        <fullName evidence="4">Outer membrane lipoprotein-sorting protein</fullName>
    </recommendedName>
</protein>
<reference evidence="3" key="1">
    <citation type="journal article" date="2019" name="Int. J. Syst. Evol. Microbiol.">
        <title>The Global Catalogue of Microorganisms (GCM) 10K type strain sequencing project: providing services to taxonomists for standard genome sequencing and annotation.</title>
        <authorList>
            <consortium name="The Broad Institute Genomics Platform"/>
            <consortium name="The Broad Institute Genome Sequencing Center for Infectious Disease"/>
            <person name="Wu L."/>
            <person name="Ma J."/>
        </authorList>
    </citation>
    <scope>NUCLEOTIDE SEQUENCE [LARGE SCALE GENOMIC DNA]</scope>
    <source>
        <strain evidence="3">JCM 31921</strain>
    </source>
</reference>
<evidence type="ECO:0000313" key="2">
    <source>
        <dbReference type="EMBL" id="GAA4454321.1"/>
    </source>
</evidence>
<evidence type="ECO:0000313" key="3">
    <source>
        <dbReference type="Proteomes" id="UP001501410"/>
    </source>
</evidence>
<dbReference type="Proteomes" id="UP001501410">
    <property type="component" value="Unassembled WGS sequence"/>
</dbReference>
<feature type="signal peptide" evidence="1">
    <location>
        <begin position="1"/>
        <end position="18"/>
    </location>
</feature>
<evidence type="ECO:0008006" key="4">
    <source>
        <dbReference type="Google" id="ProtNLM"/>
    </source>
</evidence>
<gene>
    <name evidence="2" type="ORF">GCM10023092_16170</name>
</gene>
<keyword evidence="1" id="KW-0732">Signal</keyword>
<feature type="chain" id="PRO_5046180563" description="Outer membrane lipoprotein-sorting protein" evidence="1">
    <location>
        <begin position="19"/>
        <end position="220"/>
    </location>
</feature>
<dbReference type="RefSeq" id="WP_344825165.1">
    <property type="nucleotide sequence ID" value="NZ_BAABEZ010000022.1"/>
</dbReference>
<evidence type="ECO:0000256" key="1">
    <source>
        <dbReference type="SAM" id="SignalP"/>
    </source>
</evidence>
<organism evidence="2 3">
    <name type="scientific">Rurimicrobium arvi</name>
    <dbReference type="NCBI Taxonomy" id="2049916"/>
    <lineage>
        <taxon>Bacteria</taxon>
        <taxon>Pseudomonadati</taxon>
        <taxon>Bacteroidota</taxon>
        <taxon>Chitinophagia</taxon>
        <taxon>Chitinophagales</taxon>
        <taxon>Chitinophagaceae</taxon>
        <taxon>Rurimicrobium</taxon>
    </lineage>
</organism>
<name>A0ABP8MTF4_9BACT</name>